<dbReference type="AlphaFoldDB" id="A0A0G1A4H0"/>
<comment type="caution">
    <text evidence="1">The sequence shown here is derived from an EMBL/GenBank/DDBJ whole genome shotgun (WGS) entry which is preliminary data.</text>
</comment>
<dbReference type="EMBL" id="LCDO01000020">
    <property type="protein sequence ID" value="KKS55875.1"/>
    <property type="molecule type" value="Genomic_DNA"/>
</dbReference>
<gene>
    <name evidence="1" type="ORF">UV20_C0020G0002</name>
</gene>
<reference evidence="1 2" key="1">
    <citation type="journal article" date="2015" name="Nature">
        <title>rRNA introns, odd ribosomes, and small enigmatic genomes across a large radiation of phyla.</title>
        <authorList>
            <person name="Brown C.T."/>
            <person name="Hug L.A."/>
            <person name="Thomas B.C."/>
            <person name="Sharon I."/>
            <person name="Castelle C.J."/>
            <person name="Singh A."/>
            <person name="Wilkins M.J."/>
            <person name="Williams K.H."/>
            <person name="Banfield J.F."/>
        </authorList>
    </citation>
    <scope>NUCLEOTIDE SEQUENCE [LARGE SCALE GENOMIC DNA]</scope>
</reference>
<dbReference type="Proteomes" id="UP000034837">
    <property type="component" value="Unassembled WGS sequence"/>
</dbReference>
<proteinExistence type="predicted"/>
<sequence length="60" mass="7107">MEKFFKDVTIVFLLPCWRIKEFDSCSKMNFNDVIKNLSGETKRVSVVFKTCPHLKTCKKF</sequence>
<evidence type="ECO:0000313" key="1">
    <source>
        <dbReference type="EMBL" id="KKS55875.1"/>
    </source>
</evidence>
<protein>
    <submittedName>
        <fullName evidence="1">Uncharacterized protein</fullName>
    </submittedName>
</protein>
<name>A0A0G1A4H0_9BACT</name>
<evidence type="ECO:0000313" key="2">
    <source>
        <dbReference type="Proteomes" id="UP000034837"/>
    </source>
</evidence>
<accession>A0A0G1A4H0</accession>
<organism evidence="1 2">
    <name type="scientific">Candidatus Magasanikbacteria bacterium GW2011_GWA2_42_32</name>
    <dbReference type="NCBI Taxonomy" id="1619039"/>
    <lineage>
        <taxon>Bacteria</taxon>
        <taxon>Candidatus Magasanikiibacteriota</taxon>
    </lineage>
</organism>